<dbReference type="OrthoDB" id="7511204at2"/>
<dbReference type="EMBL" id="AEWJ01000018">
    <property type="protein sequence ID" value="EGD60568.1"/>
    <property type="molecule type" value="Genomic_DNA"/>
</dbReference>
<evidence type="ECO:0000313" key="3">
    <source>
        <dbReference type="Proteomes" id="UP000004728"/>
    </source>
</evidence>
<feature type="transmembrane region" description="Helical" evidence="1">
    <location>
        <begin position="95"/>
        <end position="116"/>
    </location>
</feature>
<comment type="caution">
    <text evidence="2">The sequence shown here is derived from an EMBL/GenBank/DDBJ whole genome shotgun (WGS) entry which is preliminary data.</text>
</comment>
<organism evidence="2 3">
    <name type="scientific">Novosphingobium nitrogenifigens DSM 19370</name>
    <dbReference type="NCBI Taxonomy" id="983920"/>
    <lineage>
        <taxon>Bacteria</taxon>
        <taxon>Pseudomonadati</taxon>
        <taxon>Pseudomonadota</taxon>
        <taxon>Alphaproteobacteria</taxon>
        <taxon>Sphingomonadales</taxon>
        <taxon>Sphingomonadaceae</taxon>
        <taxon>Novosphingobium</taxon>
    </lineage>
</organism>
<keyword evidence="1" id="KW-0472">Membrane</keyword>
<sequence length="132" mass="14032">MHSLRVFFRHHRRLAILLIALTLCIRALVPAGYMIGTEARMLSIGVCAESTGQQIMRQIAVPMRDHAGKHATLDHTCPYGSLAHAALGGADPIQLAAAIAFVLALGLAPMAAPALGRRLYLQPPLRGPPALA</sequence>
<dbReference type="eggNOG" id="ENOG5031C1K">
    <property type="taxonomic scope" value="Bacteria"/>
</dbReference>
<dbReference type="Pfam" id="PF11162">
    <property type="entry name" value="DUF2946"/>
    <property type="match status" value="1"/>
</dbReference>
<dbReference type="AlphaFoldDB" id="F1Z4F8"/>
<protein>
    <recommendedName>
        <fullName evidence="4">DUF2946 domain-containing protein</fullName>
    </recommendedName>
</protein>
<dbReference type="InParanoid" id="F1Z4F8"/>
<proteinExistence type="predicted"/>
<dbReference type="HOGENOM" id="CLU_128777_0_0_5"/>
<dbReference type="InterPro" id="IPR021333">
    <property type="entry name" value="DUF2946"/>
</dbReference>
<evidence type="ECO:0000256" key="1">
    <source>
        <dbReference type="SAM" id="Phobius"/>
    </source>
</evidence>
<dbReference type="Proteomes" id="UP000004728">
    <property type="component" value="Unassembled WGS sequence"/>
</dbReference>
<reference evidence="2 3" key="1">
    <citation type="journal article" date="2012" name="J. Bacteriol.">
        <title>Draft Genome Sequence of Novosphingobium nitrogenifigens Y88T.</title>
        <authorList>
            <person name="Strabala T.J."/>
            <person name="Macdonald L."/>
            <person name="Liu V."/>
            <person name="Smit A.M."/>
        </authorList>
    </citation>
    <scope>NUCLEOTIDE SEQUENCE [LARGE SCALE GENOMIC DNA]</scope>
    <source>
        <strain evidence="2 3">DSM 19370</strain>
    </source>
</reference>
<name>F1Z4F8_9SPHN</name>
<evidence type="ECO:0000313" key="2">
    <source>
        <dbReference type="EMBL" id="EGD60568.1"/>
    </source>
</evidence>
<keyword evidence="3" id="KW-1185">Reference proteome</keyword>
<accession>F1Z4F8</accession>
<gene>
    <name evidence="2" type="ORF">Y88_2858</name>
</gene>
<dbReference type="STRING" id="983920.Y88_2858"/>
<dbReference type="RefSeq" id="WP_008068442.1">
    <property type="nucleotide sequence ID" value="NZ_AQWK01000009.1"/>
</dbReference>
<evidence type="ECO:0008006" key="4">
    <source>
        <dbReference type="Google" id="ProtNLM"/>
    </source>
</evidence>
<keyword evidence="1" id="KW-0812">Transmembrane</keyword>
<keyword evidence="1" id="KW-1133">Transmembrane helix</keyword>